<dbReference type="PANTHER" id="PTHR22854:SF2">
    <property type="entry name" value="INDOLE-3-GLYCEROL-PHOSPHATE SYNTHASE"/>
    <property type="match status" value="1"/>
</dbReference>
<reference evidence="10 11" key="1">
    <citation type="submission" date="2019-10" db="EMBL/GenBank/DDBJ databases">
        <title>A soil myxobacterium in the family Polyangiaceae.</title>
        <authorList>
            <person name="Li Y."/>
            <person name="Wang J."/>
        </authorList>
    </citation>
    <scope>NUCLEOTIDE SEQUENCE [LARGE SCALE GENOMIC DNA]</scope>
    <source>
        <strain evidence="10 11">DSM 14734</strain>
    </source>
</reference>
<dbReference type="InterPro" id="IPR013785">
    <property type="entry name" value="Aldolase_TIM"/>
</dbReference>
<organism evidence="10 11">
    <name type="scientific">Polyangium spumosum</name>
    <dbReference type="NCBI Taxonomy" id="889282"/>
    <lineage>
        <taxon>Bacteria</taxon>
        <taxon>Pseudomonadati</taxon>
        <taxon>Myxococcota</taxon>
        <taxon>Polyangia</taxon>
        <taxon>Polyangiales</taxon>
        <taxon>Polyangiaceae</taxon>
        <taxon>Polyangium</taxon>
    </lineage>
</organism>
<evidence type="ECO:0000256" key="1">
    <source>
        <dbReference type="ARBA" id="ARBA00001633"/>
    </source>
</evidence>
<dbReference type="Gene3D" id="3.20.20.70">
    <property type="entry name" value="Aldolase class I"/>
    <property type="match status" value="1"/>
</dbReference>
<comment type="caution">
    <text evidence="10">The sequence shown here is derived from an EMBL/GenBank/DDBJ whole genome shotgun (WGS) entry which is preliminary data.</text>
</comment>
<evidence type="ECO:0000259" key="9">
    <source>
        <dbReference type="Pfam" id="PF00218"/>
    </source>
</evidence>
<keyword evidence="7" id="KW-0057">Aromatic amino acid biosynthesis</keyword>
<keyword evidence="6" id="KW-0822">Tryptophan biosynthesis</keyword>
<evidence type="ECO:0000313" key="11">
    <source>
        <dbReference type="Proteomes" id="UP000440224"/>
    </source>
</evidence>
<evidence type="ECO:0000256" key="5">
    <source>
        <dbReference type="ARBA" id="ARBA00022793"/>
    </source>
</evidence>
<dbReference type="AlphaFoldDB" id="A0A6N7PIA9"/>
<dbReference type="OrthoDB" id="9804217at2"/>
<dbReference type="RefSeq" id="WP_153818689.1">
    <property type="nucleotide sequence ID" value="NZ_WJIE01000002.1"/>
</dbReference>
<evidence type="ECO:0000256" key="3">
    <source>
        <dbReference type="ARBA" id="ARBA00012362"/>
    </source>
</evidence>
<keyword evidence="11" id="KW-1185">Reference proteome</keyword>
<evidence type="ECO:0000313" key="10">
    <source>
        <dbReference type="EMBL" id="MRG91823.1"/>
    </source>
</evidence>
<dbReference type="EMBL" id="WJIE01000002">
    <property type="protein sequence ID" value="MRG91823.1"/>
    <property type="molecule type" value="Genomic_DNA"/>
</dbReference>
<keyword evidence="4" id="KW-0028">Amino-acid biosynthesis</keyword>
<proteinExistence type="predicted"/>
<dbReference type="Pfam" id="PF00218">
    <property type="entry name" value="IGPS"/>
    <property type="match status" value="1"/>
</dbReference>
<dbReference type="GO" id="GO:0000162">
    <property type="term" value="P:L-tryptophan biosynthetic process"/>
    <property type="evidence" value="ECO:0007669"/>
    <property type="project" value="UniProtKB-UniPathway"/>
</dbReference>
<dbReference type="EC" id="4.1.1.48" evidence="3"/>
<evidence type="ECO:0000256" key="6">
    <source>
        <dbReference type="ARBA" id="ARBA00022822"/>
    </source>
</evidence>
<evidence type="ECO:0000256" key="7">
    <source>
        <dbReference type="ARBA" id="ARBA00023141"/>
    </source>
</evidence>
<dbReference type="GO" id="GO:0004640">
    <property type="term" value="F:phosphoribosylanthranilate isomerase activity"/>
    <property type="evidence" value="ECO:0007669"/>
    <property type="project" value="TreeGrafter"/>
</dbReference>
<dbReference type="InterPro" id="IPR013798">
    <property type="entry name" value="Indole-3-glycerol_P_synth_dom"/>
</dbReference>
<dbReference type="PANTHER" id="PTHR22854">
    <property type="entry name" value="TRYPTOPHAN BIOSYNTHESIS PROTEIN"/>
    <property type="match status" value="1"/>
</dbReference>
<evidence type="ECO:0000256" key="2">
    <source>
        <dbReference type="ARBA" id="ARBA00004696"/>
    </source>
</evidence>
<protein>
    <recommendedName>
        <fullName evidence="3">indole-3-glycerol-phosphate synthase</fullName>
        <ecNumber evidence="3">4.1.1.48</ecNumber>
    </recommendedName>
</protein>
<evidence type="ECO:0000256" key="4">
    <source>
        <dbReference type="ARBA" id="ARBA00022605"/>
    </source>
</evidence>
<sequence length="273" mass="28717">MSDEPPRTRVLDTILASKKAEIAALHAAPPPRATRAPSGGVFEALRRPEGGALRLLAEVKLRSPSAGALSTSLRPPARARRYAEAGATMISVLVDGPFFGGSYDDLAACRDALDEAFGAARPKLLCKEFILDPIQLAMAAARGADAALLIARLTSADELARLADAARALGLEPFVEVATEEELEAAERARARVLGVNARDLDTLAMDHARAERVLARADRAAARVHLSGLASADDVARISQGPADAALVGEALMRQDDPGPLLRVMVARAALR</sequence>
<dbReference type="InterPro" id="IPR045186">
    <property type="entry name" value="Indole-3-glycerol_P_synth"/>
</dbReference>
<accession>A0A6N7PIA9</accession>
<name>A0A6N7PIA9_9BACT</name>
<dbReference type="Proteomes" id="UP000440224">
    <property type="component" value="Unassembled WGS sequence"/>
</dbReference>
<dbReference type="SUPFAM" id="SSF51366">
    <property type="entry name" value="Ribulose-phoshate binding barrel"/>
    <property type="match status" value="1"/>
</dbReference>
<keyword evidence="8" id="KW-0456">Lyase</keyword>
<dbReference type="GO" id="GO:0004425">
    <property type="term" value="F:indole-3-glycerol-phosphate synthase activity"/>
    <property type="evidence" value="ECO:0007669"/>
    <property type="project" value="UniProtKB-EC"/>
</dbReference>
<dbReference type="InterPro" id="IPR011060">
    <property type="entry name" value="RibuloseP-bd_barrel"/>
</dbReference>
<gene>
    <name evidence="10" type="ORF">GF068_07770</name>
</gene>
<feature type="domain" description="Indole-3-glycerol phosphate synthase" evidence="9">
    <location>
        <begin position="11"/>
        <end position="259"/>
    </location>
</feature>
<comment type="pathway">
    <text evidence="2">Amino-acid biosynthesis; L-tryptophan biosynthesis; L-tryptophan from chorismate: step 4/5.</text>
</comment>
<keyword evidence="5" id="KW-0210">Decarboxylase</keyword>
<comment type="catalytic activity">
    <reaction evidence="1">
        <text>1-(2-carboxyphenylamino)-1-deoxy-D-ribulose 5-phosphate + H(+) = (1S,2R)-1-C-(indol-3-yl)glycerol 3-phosphate + CO2 + H2O</text>
        <dbReference type="Rhea" id="RHEA:23476"/>
        <dbReference type="ChEBI" id="CHEBI:15377"/>
        <dbReference type="ChEBI" id="CHEBI:15378"/>
        <dbReference type="ChEBI" id="CHEBI:16526"/>
        <dbReference type="ChEBI" id="CHEBI:58613"/>
        <dbReference type="ChEBI" id="CHEBI:58866"/>
        <dbReference type="EC" id="4.1.1.48"/>
    </reaction>
</comment>
<evidence type="ECO:0000256" key="8">
    <source>
        <dbReference type="ARBA" id="ARBA00023239"/>
    </source>
</evidence>
<dbReference type="UniPathway" id="UPA00035">
    <property type="reaction ID" value="UER00043"/>
</dbReference>